<evidence type="ECO:0000256" key="1">
    <source>
        <dbReference type="ARBA" id="ARBA00023002"/>
    </source>
</evidence>
<sequence length="385" mass="42783">MGFFASAPPAPTPLGRYRALSKHASIHVSPLVLGAMSIGDAWSAIGFGSMDKDSSYKLLDAFFEAGGNFIDTANNYQNETSEMFIGEWMESRGIRDQMVIATKYSFNYKLASSDIKLKVNYHGNSNKSMHLSLDASLKKLRTSYVDVFYVHVWDYETSIKEVMDNLHSLVVSGKVLYLGISDTPAWVVSQCNQYAIDHGKTPFAVYQGSWNVMDRAFERDILPMAREHGMALCPWNVLASGKLRSDAEEERREKSGEMGRDIKIDDNGWKRTPQEKTMSNALEKVAKEVGVEGSVSAVAIAYLLHKAPYVFPLVGGRKVEHMKENIKALTISLSPEQIQYLESVTPFDAGFPHTITGNGSQPNGMFAMVAETDRVPFQAPIALRK</sequence>
<dbReference type="Pfam" id="PF00248">
    <property type="entry name" value="Aldo_ket_red"/>
    <property type="match status" value="1"/>
</dbReference>
<dbReference type="InterPro" id="IPR023210">
    <property type="entry name" value="NADP_OxRdtase_dom"/>
</dbReference>
<feature type="region of interest" description="Disordered" evidence="3">
    <location>
        <begin position="246"/>
        <end position="272"/>
    </location>
</feature>
<dbReference type="InterPro" id="IPR036812">
    <property type="entry name" value="NAD(P)_OxRdtase_dom_sf"/>
</dbReference>
<evidence type="ECO:0000259" key="4">
    <source>
        <dbReference type="Pfam" id="PF00248"/>
    </source>
</evidence>
<evidence type="ECO:0000313" key="5">
    <source>
        <dbReference type="EMBL" id="KAK7046843.1"/>
    </source>
</evidence>
<reference evidence="5 6" key="1">
    <citation type="journal article" date="2024" name="J Genomics">
        <title>Draft genome sequencing and assembly of Favolaschia claudopus CIRM-BRFM 2984 isolated from oak limbs.</title>
        <authorList>
            <person name="Navarro D."/>
            <person name="Drula E."/>
            <person name="Chaduli D."/>
            <person name="Cazenave R."/>
            <person name="Ahrendt S."/>
            <person name="Wang J."/>
            <person name="Lipzen A."/>
            <person name="Daum C."/>
            <person name="Barry K."/>
            <person name="Grigoriev I.V."/>
            <person name="Favel A."/>
            <person name="Rosso M.N."/>
            <person name="Martin F."/>
        </authorList>
    </citation>
    <scope>NUCLEOTIDE SEQUENCE [LARGE SCALE GENOMIC DNA]</scope>
    <source>
        <strain evidence="5 6">CIRM-BRFM 2984</strain>
    </source>
</reference>
<keyword evidence="1" id="KW-0560">Oxidoreductase</keyword>
<comment type="similarity">
    <text evidence="2">Belongs to the aldo/keto reductase family. Aldo/keto reductase 2 subfamily.</text>
</comment>
<gene>
    <name evidence="5" type="ORF">R3P38DRAFT_2689394</name>
</gene>
<keyword evidence="6" id="KW-1185">Reference proteome</keyword>
<dbReference type="Gene3D" id="3.20.20.100">
    <property type="entry name" value="NADP-dependent oxidoreductase domain"/>
    <property type="match status" value="1"/>
</dbReference>
<feature type="domain" description="NADP-dependent oxidoreductase" evidence="4">
    <location>
        <begin position="30"/>
        <end position="344"/>
    </location>
</feature>
<dbReference type="PANTHER" id="PTHR43364">
    <property type="entry name" value="NADH-SPECIFIC METHYLGLYOXAL REDUCTASE-RELATED"/>
    <property type="match status" value="1"/>
</dbReference>
<evidence type="ECO:0000256" key="2">
    <source>
        <dbReference type="ARBA" id="ARBA00038157"/>
    </source>
</evidence>
<comment type="caution">
    <text evidence="5">The sequence shown here is derived from an EMBL/GenBank/DDBJ whole genome shotgun (WGS) entry which is preliminary data.</text>
</comment>
<name>A0AAW0D7T2_9AGAR</name>
<proteinExistence type="inferred from homology"/>
<dbReference type="GO" id="GO:0016491">
    <property type="term" value="F:oxidoreductase activity"/>
    <property type="evidence" value="ECO:0007669"/>
    <property type="project" value="UniProtKB-KW"/>
</dbReference>
<dbReference type="AlphaFoldDB" id="A0AAW0D7T2"/>
<dbReference type="InterPro" id="IPR050523">
    <property type="entry name" value="AKR_Detox_Biosynth"/>
</dbReference>
<evidence type="ECO:0000313" key="6">
    <source>
        <dbReference type="Proteomes" id="UP001362999"/>
    </source>
</evidence>
<dbReference type="SUPFAM" id="SSF51430">
    <property type="entry name" value="NAD(P)-linked oxidoreductase"/>
    <property type="match status" value="1"/>
</dbReference>
<evidence type="ECO:0000256" key="3">
    <source>
        <dbReference type="SAM" id="MobiDB-lite"/>
    </source>
</evidence>
<dbReference type="Proteomes" id="UP001362999">
    <property type="component" value="Unassembled WGS sequence"/>
</dbReference>
<dbReference type="PANTHER" id="PTHR43364:SF2">
    <property type="entry name" value="ARYL-ALCOHOL DEHYDROGENASE AAD10-RELATED"/>
    <property type="match status" value="1"/>
</dbReference>
<accession>A0AAW0D7T2</accession>
<protein>
    <submittedName>
        <fullName evidence="5">Aryl-alcohol dehydrogenase [NADP+]</fullName>
    </submittedName>
</protein>
<organism evidence="5 6">
    <name type="scientific">Favolaschia claudopus</name>
    <dbReference type="NCBI Taxonomy" id="2862362"/>
    <lineage>
        <taxon>Eukaryota</taxon>
        <taxon>Fungi</taxon>
        <taxon>Dikarya</taxon>
        <taxon>Basidiomycota</taxon>
        <taxon>Agaricomycotina</taxon>
        <taxon>Agaricomycetes</taxon>
        <taxon>Agaricomycetidae</taxon>
        <taxon>Agaricales</taxon>
        <taxon>Marasmiineae</taxon>
        <taxon>Mycenaceae</taxon>
        <taxon>Favolaschia</taxon>
    </lineage>
</organism>
<dbReference type="EMBL" id="JAWWNJ010000010">
    <property type="protein sequence ID" value="KAK7046843.1"/>
    <property type="molecule type" value="Genomic_DNA"/>
</dbReference>